<name>A0A9I9DMA2_CUCME</name>
<reference evidence="1" key="1">
    <citation type="submission" date="2023-03" db="UniProtKB">
        <authorList>
            <consortium name="EnsemblPlants"/>
        </authorList>
    </citation>
    <scope>IDENTIFICATION</scope>
</reference>
<dbReference type="EnsemblPlants" id="MELO3C020797.2.1">
    <property type="protein sequence ID" value="MELO3C020797.2.1"/>
    <property type="gene ID" value="MELO3C020797.2"/>
</dbReference>
<organism evidence="1">
    <name type="scientific">Cucumis melo</name>
    <name type="common">Muskmelon</name>
    <dbReference type="NCBI Taxonomy" id="3656"/>
    <lineage>
        <taxon>Eukaryota</taxon>
        <taxon>Viridiplantae</taxon>
        <taxon>Streptophyta</taxon>
        <taxon>Embryophyta</taxon>
        <taxon>Tracheophyta</taxon>
        <taxon>Spermatophyta</taxon>
        <taxon>Magnoliopsida</taxon>
        <taxon>eudicotyledons</taxon>
        <taxon>Gunneridae</taxon>
        <taxon>Pentapetalae</taxon>
        <taxon>rosids</taxon>
        <taxon>fabids</taxon>
        <taxon>Cucurbitales</taxon>
        <taxon>Cucurbitaceae</taxon>
        <taxon>Benincaseae</taxon>
        <taxon>Cucumis</taxon>
    </lineage>
</organism>
<accession>A0A9I9DMA2</accession>
<dbReference type="Gramene" id="MELO3C020797.2.1">
    <property type="protein sequence ID" value="MELO3C020797.2.1"/>
    <property type="gene ID" value="MELO3C020797.2"/>
</dbReference>
<dbReference type="AlphaFoldDB" id="A0A9I9DMA2"/>
<evidence type="ECO:0000313" key="1">
    <source>
        <dbReference type="EnsemblPlants" id="MELO3C020797.2.1"/>
    </source>
</evidence>
<sequence length="60" mass="6963">MGKIIASTPQRRIKLMSNNGEKWAIESGGDWLIIDHNQPNYERKGTEHIHFMTTIFLCSF</sequence>
<protein>
    <submittedName>
        <fullName evidence="1">Uncharacterized protein</fullName>
    </submittedName>
</protein>
<proteinExistence type="predicted"/>